<dbReference type="Proteomes" id="UP000182888">
    <property type="component" value="Unassembled WGS sequence"/>
</dbReference>
<name>A0A0K2VX43_MESPL</name>
<proteinExistence type="predicted"/>
<gene>
    <name evidence="1" type="ORF">MPL1032_20504</name>
</gene>
<reference evidence="2" key="1">
    <citation type="submission" date="2014-08" db="EMBL/GenBank/DDBJ databases">
        <authorList>
            <person name="Edwards T."/>
        </authorList>
    </citation>
    <scope>NUCLEOTIDE SEQUENCE [LARGE SCALE GENOMIC DNA]</scope>
</reference>
<accession>A0A0K2VX43</accession>
<organism evidence="1 2">
    <name type="scientific">Mesorhizobium plurifarium</name>
    <dbReference type="NCBI Taxonomy" id="69974"/>
    <lineage>
        <taxon>Bacteria</taxon>
        <taxon>Pseudomonadati</taxon>
        <taxon>Pseudomonadota</taxon>
        <taxon>Alphaproteobacteria</taxon>
        <taxon>Hyphomicrobiales</taxon>
        <taxon>Phyllobacteriaceae</taxon>
        <taxon>Mesorhizobium</taxon>
    </lineage>
</organism>
<evidence type="ECO:0000313" key="2">
    <source>
        <dbReference type="Proteomes" id="UP000182888"/>
    </source>
</evidence>
<sequence length="139" mass="15537">MFLDRERFKPAAEMRLSRDRSSIRVTITDPKACELGEAVYAWITAEGKPVRIGTCGASAGKRLLSYPGYINRSLTGRGGATPKWEALKWLSLLTEHGMLTAVVHQPEPTPTAAGLIRPYLDVERQLIRQHRPPLNSSRR</sequence>
<dbReference type="AlphaFoldDB" id="A0A0K2VX43"/>
<protein>
    <submittedName>
        <fullName evidence="1">Uncharacterized protein</fullName>
    </submittedName>
</protein>
<evidence type="ECO:0000313" key="1">
    <source>
        <dbReference type="EMBL" id="CDX56354.1"/>
    </source>
</evidence>
<dbReference type="EMBL" id="CCND01000012">
    <property type="protein sequence ID" value="CDX56354.1"/>
    <property type="molecule type" value="Genomic_DNA"/>
</dbReference>